<evidence type="ECO:0000256" key="1">
    <source>
        <dbReference type="SAM" id="MobiDB-lite"/>
    </source>
</evidence>
<dbReference type="GO" id="GO:0003682">
    <property type="term" value="F:chromatin binding"/>
    <property type="evidence" value="ECO:0007669"/>
    <property type="project" value="InterPro"/>
</dbReference>
<dbReference type="InterPro" id="IPR036575">
    <property type="entry name" value="TFIIS_cen_dom_sf"/>
</dbReference>
<dbReference type="GO" id="GO:0006351">
    <property type="term" value="P:DNA-templated transcription"/>
    <property type="evidence" value="ECO:0007669"/>
    <property type="project" value="InterPro"/>
</dbReference>
<feature type="compositionally biased region" description="Acidic residues" evidence="1">
    <location>
        <begin position="61"/>
        <end position="73"/>
    </location>
</feature>
<sequence>MGRRRLIAQVSSEDDEPDPSPPSDDRRRLKQRRLLGDKEEDDAVKDKSQHKANGRGAADGALEEESGEEEEEEAKAVPLGEVLKVTGKGKKRKNHYGSFEVDGNNFELDITEDVDGNLMVTGQWFYRPEEAERKGGGNWQAKDTRELFYSFHRDDVPAESVMHKCIVHFVPLHKKLPMRSQHPGFIVQKVYDTVERKLWKLTDKDYEDGKQHEIDVLVEKTRARIGELPDLEPGELSIDLHDQPNPTAQATQTTSKWNLRKKNPPPSIDAPRADVASTRFERTSKVETPSSCTADLSEYHEILNKFNALTGDLHRDKCLKRLLQAIQASCKDGDVAVDNLNESSNSKYNQDNKLAKRVLNEELEPSVVLTMTPDELREGLTAAERATKEPEETKQMQMTDARCTICSEKKVGVADIIHAGGQGDRYQWINRIIMDGWINLFGLECIACGHSWYASRDAISSLTIDTPSLTVNVGTAPLATSKFEEVEKKLISPRDTEKPAADLFLKSTMLETQKSFKSKPEDPPGAPTTMEQ</sequence>
<dbReference type="SUPFAM" id="SSF46942">
    <property type="entry name" value="Elongation factor TFIIS domain 2"/>
    <property type="match status" value="1"/>
</dbReference>
<dbReference type="PANTHER" id="PTHR46871">
    <property type="entry name" value="BROMO-ADJACENT HOMOLOGY (BAH) DOMAIN-CONTAINING PROTEIN"/>
    <property type="match status" value="1"/>
</dbReference>
<dbReference type="PANTHER" id="PTHR46871:SF1">
    <property type="entry name" value="BROMO-ADJACENT HOMOLOGY (BAH) DOMAIN-CONTAINING PROTEIN"/>
    <property type="match status" value="1"/>
</dbReference>
<dbReference type="PROSITE" id="PS51038">
    <property type="entry name" value="BAH"/>
    <property type="match status" value="1"/>
</dbReference>
<gene>
    <name evidence="3" type="ORF">AXF42_Ash000913</name>
</gene>
<feature type="region of interest" description="Disordered" evidence="1">
    <location>
        <begin position="1"/>
        <end position="77"/>
    </location>
</feature>
<reference evidence="3 4" key="1">
    <citation type="journal article" date="2017" name="Nature">
        <title>The Apostasia genome and the evolution of orchids.</title>
        <authorList>
            <person name="Zhang G.Q."/>
            <person name="Liu K.W."/>
            <person name="Li Z."/>
            <person name="Lohaus R."/>
            <person name="Hsiao Y.Y."/>
            <person name="Niu S.C."/>
            <person name="Wang J.Y."/>
            <person name="Lin Y.C."/>
            <person name="Xu Q."/>
            <person name="Chen L.J."/>
            <person name="Yoshida K."/>
            <person name="Fujiwara S."/>
            <person name="Wang Z.W."/>
            <person name="Zhang Y.Q."/>
            <person name="Mitsuda N."/>
            <person name="Wang M."/>
            <person name="Liu G.H."/>
            <person name="Pecoraro L."/>
            <person name="Huang H.X."/>
            <person name="Xiao X.J."/>
            <person name="Lin M."/>
            <person name="Wu X.Y."/>
            <person name="Wu W.L."/>
            <person name="Chen Y.Y."/>
            <person name="Chang S.B."/>
            <person name="Sakamoto S."/>
            <person name="Ohme-Takagi M."/>
            <person name="Yagi M."/>
            <person name="Zeng S.J."/>
            <person name="Shen C.Y."/>
            <person name="Yeh C.M."/>
            <person name="Luo Y.B."/>
            <person name="Tsai W.C."/>
            <person name="Van de Peer Y."/>
            <person name="Liu Z.J."/>
        </authorList>
    </citation>
    <scope>NUCLEOTIDE SEQUENCE [LARGE SCALE GENOMIC DNA]</scope>
    <source>
        <strain evidence="4">cv. Shenzhen</strain>
        <tissue evidence="3">Stem</tissue>
    </source>
</reference>
<evidence type="ECO:0000313" key="4">
    <source>
        <dbReference type="Proteomes" id="UP000236161"/>
    </source>
</evidence>
<dbReference type="OrthoDB" id="1922186at2759"/>
<feature type="domain" description="BAH" evidence="2">
    <location>
        <begin position="75"/>
        <end position="202"/>
    </location>
</feature>
<evidence type="ECO:0000313" key="3">
    <source>
        <dbReference type="EMBL" id="PKA58820.1"/>
    </source>
</evidence>
<proteinExistence type="predicted"/>
<dbReference type="InterPro" id="IPR001025">
    <property type="entry name" value="BAH_dom"/>
</dbReference>
<dbReference type="STRING" id="1088818.A0A2I0ATE7"/>
<dbReference type="Pfam" id="PF01426">
    <property type="entry name" value="BAH"/>
    <property type="match status" value="1"/>
</dbReference>
<feature type="region of interest" description="Disordered" evidence="1">
    <location>
        <begin position="239"/>
        <end position="282"/>
    </location>
</feature>
<dbReference type="InterPro" id="IPR043151">
    <property type="entry name" value="BAH_sf"/>
</dbReference>
<accession>A0A2I0ATE7</accession>
<protein>
    <recommendedName>
        <fullName evidence="2">BAH domain-containing protein</fullName>
    </recommendedName>
</protein>
<dbReference type="EMBL" id="KZ451950">
    <property type="protein sequence ID" value="PKA58820.1"/>
    <property type="molecule type" value="Genomic_DNA"/>
</dbReference>
<organism evidence="3 4">
    <name type="scientific">Apostasia shenzhenica</name>
    <dbReference type="NCBI Taxonomy" id="1088818"/>
    <lineage>
        <taxon>Eukaryota</taxon>
        <taxon>Viridiplantae</taxon>
        <taxon>Streptophyta</taxon>
        <taxon>Embryophyta</taxon>
        <taxon>Tracheophyta</taxon>
        <taxon>Spermatophyta</taxon>
        <taxon>Magnoliopsida</taxon>
        <taxon>Liliopsida</taxon>
        <taxon>Asparagales</taxon>
        <taxon>Orchidaceae</taxon>
        <taxon>Apostasioideae</taxon>
        <taxon>Apostasia</taxon>
    </lineage>
</organism>
<dbReference type="SMART" id="SM00439">
    <property type="entry name" value="BAH"/>
    <property type="match status" value="1"/>
</dbReference>
<dbReference type="AlphaFoldDB" id="A0A2I0ATE7"/>
<name>A0A2I0ATE7_9ASPA</name>
<evidence type="ECO:0000259" key="2">
    <source>
        <dbReference type="PROSITE" id="PS51038"/>
    </source>
</evidence>
<dbReference type="Proteomes" id="UP000236161">
    <property type="component" value="Unassembled WGS sequence"/>
</dbReference>
<feature type="region of interest" description="Disordered" evidence="1">
    <location>
        <begin position="511"/>
        <end position="532"/>
    </location>
</feature>
<dbReference type="Gene3D" id="2.30.30.490">
    <property type="match status" value="1"/>
</dbReference>
<keyword evidence="4" id="KW-1185">Reference proteome</keyword>